<feature type="transmembrane region" description="Helical" evidence="7">
    <location>
        <begin position="61"/>
        <end position="81"/>
    </location>
</feature>
<name>A6FWU5_9BACT</name>
<feature type="compositionally biased region" description="Low complexity" evidence="6">
    <location>
        <begin position="441"/>
        <end position="451"/>
    </location>
</feature>
<evidence type="ECO:0000256" key="2">
    <source>
        <dbReference type="ARBA" id="ARBA00009773"/>
    </source>
</evidence>
<organism evidence="8 9">
    <name type="scientific">Plesiocystis pacifica SIR-1</name>
    <dbReference type="NCBI Taxonomy" id="391625"/>
    <lineage>
        <taxon>Bacteria</taxon>
        <taxon>Pseudomonadati</taxon>
        <taxon>Myxococcota</taxon>
        <taxon>Polyangia</taxon>
        <taxon>Nannocystales</taxon>
        <taxon>Nannocystaceae</taxon>
        <taxon>Plesiocystis</taxon>
    </lineage>
</organism>
<evidence type="ECO:0000313" key="8">
    <source>
        <dbReference type="EMBL" id="EDM81769.1"/>
    </source>
</evidence>
<dbReference type="eggNOG" id="COG0628">
    <property type="taxonomic scope" value="Bacteria"/>
</dbReference>
<dbReference type="OrthoDB" id="9799225at2"/>
<feature type="compositionally biased region" description="Pro residues" evidence="6">
    <location>
        <begin position="430"/>
        <end position="440"/>
    </location>
</feature>
<comment type="caution">
    <text evidence="8">The sequence shown here is derived from an EMBL/GenBank/DDBJ whole genome shotgun (WGS) entry which is preliminary data.</text>
</comment>
<feature type="region of interest" description="Disordered" evidence="6">
    <location>
        <begin position="400"/>
        <end position="451"/>
    </location>
</feature>
<keyword evidence="3 7" id="KW-0812">Transmembrane</keyword>
<reference evidence="8 9" key="1">
    <citation type="submission" date="2007-06" db="EMBL/GenBank/DDBJ databases">
        <authorList>
            <person name="Shimkets L."/>
            <person name="Ferriera S."/>
            <person name="Johnson J."/>
            <person name="Kravitz S."/>
            <person name="Beeson K."/>
            <person name="Sutton G."/>
            <person name="Rogers Y.-H."/>
            <person name="Friedman R."/>
            <person name="Frazier M."/>
            <person name="Venter J.C."/>
        </authorList>
    </citation>
    <scope>NUCLEOTIDE SEQUENCE [LARGE SCALE GENOMIC DNA]</scope>
    <source>
        <strain evidence="8 9">SIR-1</strain>
    </source>
</reference>
<dbReference type="EMBL" id="ABCS01000001">
    <property type="protein sequence ID" value="EDM81769.1"/>
    <property type="molecule type" value="Genomic_DNA"/>
</dbReference>
<keyword evidence="9" id="KW-1185">Reference proteome</keyword>
<evidence type="ECO:0000256" key="6">
    <source>
        <dbReference type="SAM" id="MobiDB-lite"/>
    </source>
</evidence>
<proteinExistence type="inferred from homology"/>
<dbReference type="GO" id="GO:0055085">
    <property type="term" value="P:transmembrane transport"/>
    <property type="evidence" value="ECO:0007669"/>
    <property type="project" value="TreeGrafter"/>
</dbReference>
<dbReference type="STRING" id="391625.PPSIR1_04863"/>
<feature type="transmembrane region" description="Helical" evidence="7">
    <location>
        <begin position="192"/>
        <end position="215"/>
    </location>
</feature>
<dbReference type="GO" id="GO:0016020">
    <property type="term" value="C:membrane"/>
    <property type="evidence" value="ECO:0007669"/>
    <property type="project" value="UniProtKB-SubCell"/>
</dbReference>
<feature type="transmembrane region" description="Helical" evidence="7">
    <location>
        <begin position="351"/>
        <end position="377"/>
    </location>
</feature>
<evidence type="ECO:0000256" key="3">
    <source>
        <dbReference type="ARBA" id="ARBA00022692"/>
    </source>
</evidence>
<gene>
    <name evidence="8" type="ORF">PPSIR1_04863</name>
</gene>
<evidence type="ECO:0000256" key="7">
    <source>
        <dbReference type="SAM" id="Phobius"/>
    </source>
</evidence>
<keyword evidence="4 7" id="KW-1133">Transmembrane helix</keyword>
<dbReference type="Pfam" id="PF01594">
    <property type="entry name" value="AI-2E_transport"/>
    <property type="match status" value="2"/>
</dbReference>
<feature type="transmembrane region" description="Helical" evidence="7">
    <location>
        <begin position="284"/>
        <end position="306"/>
    </location>
</feature>
<evidence type="ECO:0000313" key="9">
    <source>
        <dbReference type="Proteomes" id="UP000005801"/>
    </source>
</evidence>
<evidence type="ECO:0000256" key="4">
    <source>
        <dbReference type="ARBA" id="ARBA00022989"/>
    </source>
</evidence>
<accession>A6FWU5</accession>
<dbReference type="RefSeq" id="WP_006968944.1">
    <property type="nucleotide sequence ID" value="NZ_ABCS01000001.1"/>
</dbReference>
<comment type="subcellular location">
    <subcellularLocation>
        <location evidence="1">Membrane</location>
        <topology evidence="1">Multi-pass membrane protein</topology>
    </subcellularLocation>
</comment>
<dbReference type="PANTHER" id="PTHR21716">
    <property type="entry name" value="TRANSMEMBRANE PROTEIN"/>
    <property type="match status" value="1"/>
</dbReference>
<comment type="similarity">
    <text evidence="2">Belongs to the autoinducer-2 exporter (AI-2E) (TC 2.A.86) family.</text>
</comment>
<feature type="transmembrane region" description="Helical" evidence="7">
    <location>
        <begin position="254"/>
        <end position="272"/>
    </location>
</feature>
<keyword evidence="5 7" id="KW-0472">Membrane</keyword>
<feature type="transmembrane region" description="Helical" evidence="7">
    <location>
        <begin position="7"/>
        <end position="25"/>
    </location>
</feature>
<dbReference type="PANTHER" id="PTHR21716:SF64">
    <property type="entry name" value="AI-2 TRANSPORT PROTEIN TQSA"/>
    <property type="match status" value="1"/>
</dbReference>
<evidence type="ECO:0000256" key="5">
    <source>
        <dbReference type="ARBA" id="ARBA00023136"/>
    </source>
</evidence>
<evidence type="ECO:0000256" key="1">
    <source>
        <dbReference type="ARBA" id="ARBA00004141"/>
    </source>
</evidence>
<feature type="transmembrane region" description="Helical" evidence="7">
    <location>
        <begin position="313"/>
        <end position="331"/>
    </location>
</feature>
<dbReference type="AlphaFoldDB" id="A6FWU5"/>
<protein>
    <submittedName>
        <fullName evidence="8">Predicted permease</fullName>
    </submittedName>
</protein>
<dbReference type="InterPro" id="IPR002549">
    <property type="entry name" value="AI-2E-like"/>
</dbReference>
<sequence>MSEKRAIGLRVLITGASLVVVVAGLRAAGPIVIPVLFAAFLTILAIPPVQALQRRGFPDWLAVTIIVSGVLAGATLITLLVGNSLADFSQNVDSYGDQLEAIISNWLSLLDEYGLSFIEGTKLPTSTGGELEVPDLSPGVGEGAEGAAAEAVTGAEGGGAAEGGDESIMHPGTGALIDLIDPRMIANLAGSVVSSIGNALSNTIFVLFTTAFIMAEAAGLPRKLQLALGSTTEDVERFSRVIDDIQEYLSIKTWISGFTGLLAWGLCLAVGVDYPVLWGLVAFFLNYIPTLGSIIAAVPPTLLALVQFGWERSLILVVGYVAINLVVGSILEPRIMGKRLGLSTLVVWLSLVVWGWIWGSLGMFLSVPLTMVVKILLENSDDLKWIAVLMGSGAEMQEREAAAASMRAEVEKEDTPIPPDAMSVEELPDLPEPPDPPEPSPDASAEAPPDV</sequence>
<dbReference type="Proteomes" id="UP000005801">
    <property type="component" value="Unassembled WGS sequence"/>
</dbReference>